<dbReference type="EMBL" id="JACBGI020000004">
    <property type="protein sequence ID" value="MBF6057499.1"/>
    <property type="molecule type" value="Genomic_DNA"/>
</dbReference>
<comment type="caution">
    <text evidence="2">The sequence shown here is derived from an EMBL/GenBank/DDBJ whole genome shotgun (WGS) entry which is preliminary data.</text>
</comment>
<evidence type="ECO:0000313" key="2">
    <source>
        <dbReference type="EMBL" id="MBF6057499.1"/>
    </source>
</evidence>
<reference evidence="2 3" key="1">
    <citation type="submission" date="2020-06" db="EMBL/GenBank/DDBJ databases">
        <authorList>
            <person name="Scott K."/>
        </authorList>
    </citation>
    <scope>NUCLEOTIDE SEQUENCE [LARGE SCALE GENOMIC DNA]</scope>
    <source>
        <strain evidence="2 3">HH1</strain>
    </source>
</reference>
<proteinExistence type="predicted"/>
<dbReference type="Pfam" id="PF01243">
    <property type="entry name" value="PNPOx_N"/>
    <property type="match status" value="1"/>
</dbReference>
<dbReference type="PANTHER" id="PTHR42815">
    <property type="entry name" value="FAD-BINDING, PUTATIVE (AFU_ORTHOLOGUE AFUA_6G07600)-RELATED"/>
    <property type="match status" value="1"/>
</dbReference>
<dbReference type="PANTHER" id="PTHR42815:SF2">
    <property type="entry name" value="FAD-BINDING, PUTATIVE (AFU_ORTHOLOGUE AFUA_6G07600)-RELATED"/>
    <property type="match status" value="1"/>
</dbReference>
<dbReference type="SUPFAM" id="SSF50475">
    <property type="entry name" value="FMN-binding split barrel"/>
    <property type="match status" value="1"/>
</dbReference>
<gene>
    <name evidence="2" type="ORF">H8792_004010</name>
</gene>
<feature type="domain" description="Pyridoxamine 5'-phosphate oxidase N-terminal" evidence="1">
    <location>
        <begin position="23"/>
        <end position="113"/>
    </location>
</feature>
<evidence type="ECO:0000259" key="1">
    <source>
        <dbReference type="Pfam" id="PF01243"/>
    </source>
</evidence>
<evidence type="ECO:0000313" key="3">
    <source>
        <dbReference type="Proteomes" id="UP001193680"/>
    </source>
</evidence>
<dbReference type="Gene3D" id="2.30.110.10">
    <property type="entry name" value="Electron Transport, Fmn-binding Protein, Chain A"/>
    <property type="match status" value="2"/>
</dbReference>
<keyword evidence="3" id="KW-1185">Reference proteome</keyword>
<name>A0ABS0BUL6_9GAMM</name>
<sequence length="309" mass="35201">MQTRIGARAQAVSTERVIQRFIPEAAMYFISQQTMAVVSSRDAEGNVWASMLFGSPGFLNAETERQLRLDHILCFTATGDPVWQNLKQDPEIGILLIELSSRRRLRINGRVRQDSNSYLIEVDRFYPNCPKYIQTRNLTVTGNIMNTRETNTASGERLTPEQCKQLSRADTFFVASAHPKAGCDASHRGGHPGFIEVLNAQRLRIPEYAGNGMFNTLGNFESYPYAGLVFPDFENNRILQLTGQVEVLWHEYAKGEKEFSQPYYWEFKLESWQESVIPIELKWEFLEYSPFLPMIPMRQPVAAGGTGKS</sequence>
<organism evidence="2 3">
    <name type="scientific">Thiomicrorhabdus heinhorstiae</name>
    <dbReference type="NCBI Taxonomy" id="2748010"/>
    <lineage>
        <taxon>Bacteria</taxon>
        <taxon>Pseudomonadati</taxon>
        <taxon>Pseudomonadota</taxon>
        <taxon>Gammaproteobacteria</taxon>
        <taxon>Thiotrichales</taxon>
        <taxon>Piscirickettsiaceae</taxon>
        <taxon>Thiomicrorhabdus</taxon>
    </lineage>
</organism>
<dbReference type="InterPro" id="IPR012349">
    <property type="entry name" value="Split_barrel_FMN-bd"/>
</dbReference>
<accession>A0ABS0BUL6</accession>
<protein>
    <submittedName>
        <fullName evidence="2">Pyridoxamine 5'-phosphate oxidase family protein</fullName>
    </submittedName>
</protein>
<reference evidence="2 3" key="2">
    <citation type="submission" date="2020-11" db="EMBL/GenBank/DDBJ databases">
        <title>Sulfur oxidizing isolate from Hospital Hole Sinkhole.</title>
        <authorList>
            <person name="Scott K.M."/>
        </authorList>
    </citation>
    <scope>NUCLEOTIDE SEQUENCE [LARGE SCALE GENOMIC DNA]</scope>
    <source>
        <strain evidence="2 3">HH1</strain>
    </source>
</reference>
<dbReference type="InterPro" id="IPR011576">
    <property type="entry name" value="Pyridox_Oxase_N"/>
</dbReference>
<dbReference type="Proteomes" id="UP001193680">
    <property type="component" value="Unassembled WGS sequence"/>
</dbReference>